<accession>A0A437APJ8</accession>
<keyword evidence="6 11" id="KW-1133">Transmembrane helix</keyword>
<name>A0A437APJ8_9MICR</name>
<dbReference type="PANTHER" id="PTHR12804">
    <property type="entry name" value="MICROSOMAL SIGNAL PEPTIDASE 23 KD SUBUNIT SPC22/23"/>
    <property type="match status" value="1"/>
</dbReference>
<organism evidence="12 13">
    <name type="scientific">Tubulinosema ratisbonensis</name>
    <dbReference type="NCBI Taxonomy" id="291195"/>
    <lineage>
        <taxon>Eukaryota</taxon>
        <taxon>Fungi</taxon>
        <taxon>Fungi incertae sedis</taxon>
        <taxon>Microsporidia</taxon>
        <taxon>Tubulinosematoidea</taxon>
        <taxon>Tubulinosematidae</taxon>
        <taxon>Tubulinosema</taxon>
    </lineage>
</organism>
<dbReference type="GO" id="GO:0005787">
    <property type="term" value="C:signal peptidase complex"/>
    <property type="evidence" value="ECO:0007669"/>
    <property type="project" value="InterPro"/>
</dbReference>
<keyword evidence="5" id="KW-0735">Signal-anchor</keyword>
<feature type="transmembrane region" description="Helical" evidence="11">
    <location>
        <begin position="12"/>
        <end position="33"/>
    </location>
</feature>
<sequence>MYSIRKRVSKLMTFTFNFTTGLLVLIFLLTSFYNPELPKVKVQLNNVRGPPFIFDLDINLTNQFHLNVKQIFLYMKINYDKENNDIIWSEIIKRSSKKVISKRVANNYVVAAPRSQKILFELRGCIFPFVGKIKDVLLYKEEREYFPQIGKK</sequence>
<comment type="similarity">
    <text evidence="2">Belongs to the SPCS3 family.</text>
</comment>
<evidence type="ECO:0000313" key="13">
    <source>
        <dbReference type="Proteomes" id="UP000282876"/>
    </source>
</evidence>
<evidence type="ECO:0000256" key="9">
    <source>
        <dbReference type="ARBA" id="ARBA00033146"/>
    </source>
</evidence>
<evidence type="ECO:0000256" key="7">
    <source>
        <dbReference type="ARBA" id="ARBA00023136"/>
    </source>
</evidence>
<evidence type="ECO:0000256" key="10">
    <source>
        <dbReference type="ARBA" id="ARBA00045670"/>
    </source>
</evidence>
<proteinExistence type="inferred from homology"/>
<evidence type="ECO:0000256" key="8">
    <source>
        <dbReference type="ARBA" id="ARBA00029556"/>
    </source>
</evidence>
<keyword evidence="13" id="KW-1185">Reference proteome</keyword>
<dbReference type="PANTHER" id="PTHR12804:SF0">
    <property type="entry name" value="SIGNAL PEPTIDASE COMPLEX SUBUNIT 3"/>
    <property type="match status" value="1"/>
</dbReference>
<dbReference type="Pfam" id="PF04573">
    <property type="entry name" value="SPC22"/>
    <property type="match status" value="1"/>
</dbReference>
<dbReference type="OrthoDB" id="10261524at2759"/>
<keyword evidence="4" id="KW-0256">Endoplasmic reticulum</keyword>
<dbReference type="Proteomes" id="UP000282876">
    <property type="component" value="Unassembled WGS sequence"/>
</dbReference>
<evidence type="ECO:0000256" key="3">
    <source>
        <dbReference type="ARBA" id="ARBA00022692"/>
    </source>
</evidence>
<evidence type="ECO:0000256" key="2">
    <source>
        <dbReference type="ARBA" id="ARBA00009289"/>
    </source>
</evidence>
<reference evidence="12 13" key="1">
    <citation type="submission" date="2018-10" db="EMBL/GenBank/DDBJ databases">
        <title>Draft genome sequence of the microsporidian Tubulinosema ratisbonensis.</title>
        <authorList>
            <person name="Polonais V."/>
            <person name="Peyretaillade E."/>
            <person name="Niehus S."/>
            <person name="Wawrzyniak I."/>
            <person name="Franchet A."/>
            <person name="Gaspin C."/>
            <person name="Reichstadt M."/>
            <person name="Belser C."/>
            <person name="Labadie K."/>
            <person name="Delbac F."/>
            <person name="Ferrandon D."/>
        </authorList>
    </citation>
    <scope>NUCLEOTIDE SEQUENCE [LARGE SCALE GENOMIC DNA]</scope>
    <source>
        <strain evidence="12 13">Franzen</strain>
    </source>
</reference>
<protein>
    <recommendedName>
        <fullName evidence="8">Signal peptidase complex subunit 3</fullName>
    </recommendedName>
    <alternativeName>
        <fullName evidence="9">Microsomal signal peptidase subunit 3</fullName>
    </alternativeName>
</protein>
<dbReference type="GO" id="GO:0006465">
    <property type="term" value="P:signal peptide processing"/>
    <property type="evidence" value="ECO:0007669"/>
    <property type="project" value="InterPro"/>
</dbReference>
<dbReference type="EMBL" id="RCSS01000090">
    <property type="protein sequence ID" value="RVD93069.1"/>
    <property type="molecule type" value="Genomic_DNA"/>
</dbReference>
<comment type="function">
    <text evidence="10">Essential component of the signal peptidase complex (SPC) which catalyzes the cleavage of N-terminal signal sequences from nascent proteins as they are translocated into the lumen of the endoplasmic reticulum. Essential for the SPC catalytic activity, possibly by stabilizing and positioning the active center of the complex close to the lumenal surface. Essential for viability.</text>
</comment>
<evidence type="ECO:0000256" key="11">
    <source>
        <dbReference type="SAM" id="Phobius"/>
    </source>
</evidence>
<dbReference type="GO" id="GO:0045047">
    <property type="term" value="P:protein targeting to ER"/>
    <property type="evidence" value="ECO:0007669"/>
    <property type="project" value="TreeGrafter"/>
</dbReference>
<comment type="caution">
    <text evidence="12">The sequence shown here is derived from an EMBL/GenBank/DDBJ whole genome shotgun (WGS) entry which is preliminary data.</text>
</comment>
<dbReference type="VEuPathDB" id="MicrosporidiaDB:TUBRATIS_004050"/>
<evidence type="ECO:0000256" key="4">
    <source>
        <dbReference type="ARBA" id="ARBA00022824"/>
    </source>
</evidence>
<dbReference type="AlphaFoldDB" id="A0A437APJ8"/>
<dbReference type="InterPro" id="IPR007653">
    <property type="entry name" value="SPC3"/>
</dbReference>
<dbReference type="STRING" id="291195.A0A437APJ8"/>
<evidence type="ECO:0000256" key="6">
    <source>
        <dbReference type="ARBA" id="ARBA00022989"/>
    </source>
</evidence>
<evidence type="ECO:0000313" key="12">
    <source>
        <dbReference type="EMBL" id="RVD93069.1"/>
    </source>
</evidence>
<keyword evidence="7 11" id="KW-0472">Membrane</keyword>
<comment type="subcellular location">
    <subcellularLocation>
        <location evidence="1">Endoplasmic reticulum membrane</location>
        <topology evidence="1">Single-pass type II membrane protein</topology>
    </subcellularLocation>
</comment>
<evidence type="ECO:0000256" key="5">
    <source>
        <dbReference type="ARBA" id="ARBA00022968"/>
    </source>
</evidence>
<keyword evidence="3 11" id="KW-0812">Transmembrane</keyword>
<gene>
    <name evidence="12" type="ORF">TUBRATIS_004050</name>
</gene>
<evidence type="ECO:0000256" key="1">
    <source>
        <dbReference type="ARBA" id="ARBA00004648"/>
    </source>
</evidence>